<dbReference type="AlphaFoldDB" id="A0A8C2ASI5"/>
<keyword evidence="2" id="KW-0677">Repeat</keyword>
<accession>A0A8C2ASI5</accession>
<protein>
    <submittedName>
        <fullName evidence="4">Crystallin, beta A2a</fullName>
    </submittedName>
</protein>
<dbReference type="Pfam" id="PF00030">
    <property type="entry name" value="Crystall"/>
    <property type="match status" value="1"/>
</dbReference>
<dbReference type="Gene3D" id="2.60.20.10">
    <property type="entry name" value="Crystallins"/>
    <property type="match status" value="1"/>
</dbReference>
<name>A0A8C2ASI5_CYPCA</name>
<dbReference type="Proteomes" id="UP000694700">
    <property type="component" value="Unplaced"/>
</dbReference>
<evidence type="ECO:0000256" key="1">
    <source>
        <dbReference type="ARBA" id="ARBA00009646"/>
    </source>
</evidence>
<organism evidence="4 5">
    <name type="scientific">Cyprinus carpio</name>
    <name type="common">Common carp</name>
    <dbReference type="NCBI Taxonomy" id="7962"/>
    <lineage>
        <taxon>Eukaryota</taxon>
        <taxon>Metazoa</taxon>
        <taxon>Chordata</taxon>
        <taxon>Craniata</taxon>
        <taxon>Vertebrata</taxon>
        <taxon>Euteleostomi</taxon>
        <taxon>Actinopterygii</taxon>
        <taxon>Neopterygii</taxon>
        <taxon>Teleostei</taxon>
        <taxon>Ostariophysi</taxon>
        <taxon>Cypriniformes</taxon>
        <taxon>Cyprinidae</taxon>
        <taxon>Cyprininae</taxon>
        <taxon>Cyprinus</taxon>
    </lineage>
</organism>
<sequence>MNQREQMEQQGQWRITVWEEENFQGKRCEFMLECPNILDRDFQKIRSIKVDNGP</sequence>
<evidence type="ECO:0000313" key="5">
    <source>
        <dbReference type="Proteomes" id="UP000694700"/>
    </source>
</evidence>
<evidence type="ECO:0000259" key="3">
    <source>
        <dbReference type="Pfam" id="PF00030"/>
    </source>
</evidence>
<proteinExistence type="inferred from homology"/>
<reference evidence="4" key="1">
    <citation type="submission" date="2025-08" db="UniProtKB">
        <authorList>
            <consortium name="Ensembl"/>
        </authorList>
    </citation>
    <scope>IDENTIFICATION</scope>
</reference>
<dbReference type="InterPro" id="IPR001064">
    <property type="entry name" value="Beta/gamma_crystallin"/>
</dbReference>
<dbReference type="InterPro" id="IPR011024">
    <property type="entry name" value="G_crystallin-like"/>
</dbReference>
<dbReference type="Ensembl" id="ENSCCRT00015112715.1">
    <property type="protein sequence ID" value="ENSCCRP00015109251.1"/>
    <property type="gene ID" value="ENSCCRG00015043350.1"/>
</dbReference>
<feature type="domain" description="Beta/gamma crystallin 'Greek key'" evidence="3">
    <location>
        <begin position="14"/>
        <end position="53"/>
    </location>
</feature>
<evidence type="ECO:0000313" key="4">
    <source>
        <dbReference type="Ensembl" id="ENSCCRP00015109251.1"/>
    </source>
</evidence>
<dbReference type="SUPFAM" id="SSF49695">
    <property type="entry name" value="gamma-Crystallin-like"/>
    <property type="match status" value="1"/>
</dbReference>
<comment type="similarity">
    <text evidence="1">Belongs to the beta/gamma-crystallin family.</text>
</comment>
<evidence type="ECO:0000256" key="2">
    <source>
        <dbReference type="ARBA" id="ARBA00022737"/>
    </source>
</evidence>